<protein>
    <submittedName>
        <fullName evidence="2">Uncharacterized protein</fullName>
    </submittedName>
</protein>
<feature type="region of interest" description="Disordered" evidence="1">
    <location>
        <begin position="36"/>
        <end position="193"/>
    </location>
</feature>
<dbReference type="AlphaFoldDB" id="A0A6B2LJH2"/>
<proteinExistence type="predicted"/>
<accession>A0A6B2LJH2</accession>
<dbReference type="PRINTS" id="PR01217">
    <property type="entry name" value="PRICHEXTENSN"/>
</dbReference>
<feature type="compositionally biased region" description="Basic residues" evidence="1">
    <location>
        <begin position="36"/>
        <end position="49"/>
    </location>
</feature>
<evidence type="ECO:0000313" key="2">
    <source>
        <dbReference type="EMBL" id="NDV37183.1"/>
    </source>
</evidence>
<feature type="compositionally biased region" description="Pro residues" evidence="1">
    <location>
        <begin position="128"/>
        <end position="141"/>
    </location>
</feature>
<sequence length="193" mass="21327">MISPSTSLPLRHPLSLSRMVAKGRALGPRRVVCFRSRLRSTRRQPRKARPPIPSTRPPAHTAARASPTIRRRSIPTCRPPPSPSPRHTEPRRARDSTKGLPLSHLPRSPFIHPRRLPIRTNPRMVPTSPRPPTSLPSPSRPSPSTRTQPSPPTQASPPPPTSLPSPLPHSPASPAPYKSSYSRSNKHNTSMIR</sequence>
<feature type="compositionally biased region" description="Basic and acidic residues" evidence="1">
    <location>
        <begin position="86"/>
        <end position="97"/>
    </location>
</feature>
<dbReference type="EMBL" id="GIBP01008214">
    <property type="protein sequence ID" value="NDV37183.1"/>
    <property type="molecule type" value="Transcribed_RNA"/>
</dbReference>
<evidence type="ECO:0000256" key="1">
    <source>
        <dbReference type="SAM" id="MobiDB-lite"/>
    </source>
</evidence>
<feature type="compositionally biased region" description="Pro residues" evidence="1">
    <location>
        <begin position="149"/>
        <end position="174"/>
    </location>
</feature>
<reference evidence="2" key="1">
    <citation type="journal article" date="2020" name="J. Eukaryot. Microbiol.">
        <title>De novo Sequencing, Assembly and Annotation of the Transcriptome for the Free-Living Testate Amoeba Arcella intermedia.</title>
        <authorList>
            <person name="Ribeiro G.M."/>
            <person name="Porfirio-Sousa A.L."/>
            <person name="Maurer-Alcala X.X."/>
            <person name="Katz L.A."/>
            <person name="Lahr D.J.G."/>
        </authorList>
    </citation>
    <scope>NUCLEOTIDE SEQUENCE</scope>
</reference>
<name>A0A6B2LJH2_9EUKA</name>
<organism evidence="2">
    <name type="scientific">Arcella intermedia</name>
    <dbReference type="NCBI Taxonomy" id="1963864"/>
    <lineage>
        <taxon>Eukaryota</taxon>
        <taxon>Amoebozoa</taxon>
        <taxon>Tubulinea</taxon>
        <taxon>Elardia</taxon>
        <taxon>Arcellinida</taxon>
        <taxon>Sphaerothecina</taxon>
        <taxon>Arcellidae</taxon>
        <taxon>Arcella</taxon>
    </lineage>
</organism>